<dbReference type="InterPro" id="IPR036639">
    <property type="entry name" value="Cyt_c_oxidase_su4_sf"/>
</dbReference>
<dbReference type="SUPFAM" id="SSF81406">
    <property type="entry name" value="Mitochondrial cytochrome c oxidase subunit IV"/>
    <property type="match status" value="1"/>
</dbReference>
<protein>
    <submittedName>
        <fullName evidence="13">Cytochrome c oxidase subunit V</fullName>
    </submittedName>
</protein>
<evidence type="ECO:0000256" key="3">
    <source>
        <dbReference type="ARBA" id="ARBA00008135"/>
    </source>
</evidence>
<comment type="pathway">
    <text evidence="2">Energy metabolism; oxidative phosphorylation.</text>
</comment>
<dbReference type="GO" id="GO:0045277">
    <property type="term" value="C:respiratory chain complex IV"/>
    <property type="evidence" value="ECO:0007669"/>
    <property type="project" value="InterPro"/>
</dbReference>
<evidence type="ECO:0000256" key="2">
    <source>
        <dbReference type="ARBA" id="ARBA00004673"/>
    </source>
</evidence>
<accession>A0AAF0AYH9</accession>
<comment type="subcellular location">
    <subcellularLocation>
        <location evidence="1">Mitochondrion inner membrane</location>
        <topology evidence="1">Single-pass membrane protein</topology>
    </subcellularLocation>
</comment>
<reference evidence="13 14" key="1">
    <citation type="journal article" date="2023" name="G3 (Bethesda)">
        <title>A high-quality reference genome for the fission yeast Schizosaccharomyces osmophilus.</title>
        <authorList>
            <person name="Jia G.S."/>
            <person name="Zhang W.C."/>
            <person name="Liang Y."/>
            <person name="Liu X.H."/>
            <person name="Rhind N."/>
            <person name="Pidoux A."/>
            <person name="Brysch-Herzberg M."/>
            <person name="Du L.L."/>
        </authorList>
    </citation>
    <scope>NUCLEOTIDE SEQUENCE [LARGE SCALE GENOMIC DNA]</scope>
    <source>
        <strain evidence="13 14">CBS 15793</strain>
    </source>
</reference>
<feature type="transmembrane region" description="Helical" evidence="12">
    <location>
        <begin position="110"/>
        <end position="128"/>
    </location>
</feature>
<dbReference type="GO" id="GO:0005743">
    <property type="term" value="C:mitochondrial inner membrane"/>
    <property type="evidence" value="ECO:0007669"/>
    <property type="project" value="UniProtKB-SubCell"/>
</dbReference>
<evidence type="ECO:0000256" key="6">
    <source>
        <dbReference type="ARBA" id="ARBA00022946"/>
    </source>
</evidence>
<evidence type="ECO:0000256" key="12">
    <source>
        <dbReference type="SAM" id="Phobius"/>
    </source>
</evidence>
<dbReference type="KEGG" id="som:SOMG_04485"/>
<keyword evidence="6" id="KW-0809">Transit peptide</keyword>
<keyword evidence="9" id="KW-0496">Mitochondrion</keyword>
<dbReference type="PANTHER" id="PTHR10707">
    <property type="entry name" value="CYTOCHROME C OXIDASE SUBUNIT IV"/>
    <property type="match status" value="1"/>
</dbReference>
<feature type="region of interest" description="Disordered" evidence="11">
    <location>
        <begin position="159"/>
        <end position="185"/>
    </location>
</feature>
<dbReference type="RefSeq" id="XP_056039293.1">
    <property type="nucleotide sequence ID" value="XM_056183269.1"/>
</dbReference>
<dbReference type="Pfam" id="PF02936">
    <property type="entry name" value="COX4"/>
    <property type="match status" value="1"/>
</dbReference>
<name>A0AAF0AYH9_9SCHI</name>
<dbReference type="GO" id="GO:0006123">
    <property type="term" value="P:mitochondrial electron transport, cytochrome c to oxygen"/>
    <property type="evidence" value="ECO:0007669"/>
    <property type="project" value="InterPro"/>
</dbReference>
<keyword evidence="4 12" id="KW-0812">Transmembrane</keyword>
<evidence type="ECO:0000256" key="8">
    <source>
        <dbReference type="ARBA" id="ARBA00023002"/>
    </source>
</evidence>
<dbReference type="FunFam" id="1.10.442.10:FF:000002">
    <property type="entry name" value="Cytochrome c oxidase subunit V"/>
    <property type="match status" value="1"/>
</dbReference>
<dbReference type="EMBL" id="CP115613">
    <property type="protein sequence ID" value="WBW75050.1"/>
    <property type="molecule type" value="Genomic_DNA"/>
</dbReference>
<dbReference type="Gene3D" id="1.10.442.10">
    <property type="entry name" value="Cytochrome c oxidase subunit IV"/>
    <property type="match status" value="1"/>
</dbReference>
<keyword evidence="8" id="KW-0560">Oxidoreductase</keyword>
<dbReference type="PANTHER" id="PTHR10707:SF10">
    <property type="entry name" value="CYTOCHROME C OXIDASE SUBUNIT 4"/>
    <property type="match status" value="1"/>
</dbReference>
<evidence type="ECO:0000256" key="5">
    <source>
        <dbReference type="ARBA" id="ARBA00022792"/>
    </source>
</evidence>
<keyword evidence="14" id="KW-1185">Reference proteome</keyword>
<evidence type="ECO:0000256" key="7">
    <source>
        <dbReference type="ARBA" id="ARBA00022989"/>
    </source>
</evidence>
<dbReference type="AlphaFoldDB" id="A0AAF0AYH9"/>
<evidence type="ECO:0000313" key="13">
    <source>
        <dbReference type="EMBL" id="WBW75050.1"/>
    </source>
</evidence>
<evidence type="ECO:0000256" key="9">
    <source>
        <dbReference type="ARBA" id="ARBA00023128"/>
    </source>
</evidence>
<evidence type="ECO:0000256" key="10">
    <source>
        <dbReference type="ARBA" id="ARBA00023136"/>
    </source>
</evidence>
<organism evidence="13 14">
    <name type="scientific">Schizosaccharomyces osmophilus</name>
    <dbReference type="NCBI Taxonomy" id="2545709"/>
    <lineage>
        <taxon>Eukaryota</taxon>
        <taxon>Fungi</taxon>
        <taxon>Dikarya</taxon>
        <taxon>Ascomycota</taxon>
        <taxon>Taphrinomycotina</taxon>
        <taxon>Schizosaccharomycetes</taxon>
        <taxon>Schizosaccharomycetales</taxon>
        <taxon>Schizosaccharomycetaceae</taxon>
        <taxon>Schizosaccharomyces</taxon>
    </lineage>
</organism>
<evidence type="ECO:0000256" key="4">
    <source>
        <dbReference type="ARBA" id="ARBA00022692"/>
    </source>
</evidence>
<keyword evidence="10 12" id="KW-0472">Membrane</keyword>
<gene>
    <name evidence="13" type="primary">cox5</name>
    <name evidence="13" type="ORF">SOMG_04485</name>
</gene>
<dbReference type="Proteomes" id="UP001212411">
    <property type="component" value="Chromosome 3"/>
</dbReference>
<evidence type="ECO:0000256" key="11">
    <source>
        <dbReference type="SAM" id="MobiDB-lite"/>
    </source>
</evidence>
<dbReference type="GO" id="GO:0016491">
    <property type="term" value="F:oxidoreductase activity"/>
    <property type="evidence" value="ECO:0007669"/>
    <property type="project" value="UniProtKB-KW"/>
</dbReference>
<evidence type="ECO:0000313" key="14">
    <source>
        <dbReference type="Proteomes" id="UP001212411"/>
    </source>
</evidence>
<keyword evidence="7 12" id="KW-1133">Transmembrane helix</keyword>
<proteinExistence type="inferred from homology"/>
<sequence>MLSGKLLMQRLPKQLLGLRNAASIGANSTASLQKETPLADAMIARPRLVDLQQRWDIMPQEEKDTLITDLYARQKLPWTELSVDEKRAAYWIAFGEHGPRAYSNINQKTVFWGTAAGLIIAVALFALIRTQAAPAPHTMTREWQEKSNEYMKENRINPISGEASEGFNGRGQISGGMFSPSGKQA</sequence>
<keyword evidence="5" id="KW-0999">Mitochondrion inner membrane</keyword>
<comment type="similarity">
    <text evidence="3">Belongs to the cytochrome c oxidase IV family.</text>
</comment>
<evidence type="ECO:0000256" key="1">
    <source>
        <dbReference type="ARBA" id="ARBA00004434"/>
    </source>
</evidence>
<dbReference type="CDD" id="cd00922">
    <property type="entry name" value="Cyt_c_Oxidase_IV"/>
    <property type="match status" value="1"/>
</dbReference>
<dbReference type="InterPro" id="IPR004203">
    <property type="entry name" value="Cyt_c_oxidase_su4_fam"/>
</dbReference>
<dbReference type="GeneID" id="80877958"/>